<evidence type="ECO:0000313" key="4">
    <source>
        <dbReference type="Proteomes" id="UP000799291"/>
    </source>
</evidence>
<sequence>LSHCWGNTPFSACTLTRENEAEFTTAGIPITHLTNNFREAIDVARFIGVKFIWIDSLCIMQGEGGDFASEGDMMHAVYLNSYCNIVAADSRDSSSGLFQPREGEDKVGKEEWRGRRREAVPKQVLDEGLWGDELLGAPIYERGWVFQERMLSPRLLHFTDTQIFWDCSTLSACEAFPTGIPYHLDQHASIDRHWRARLQAASRSPSTSTSKDPPFPTPIGGPKDVSPETFWRTAVQKYTSCLLTNQLDKTVAIWSVAKLVRDLLPSTETYGGGMWSTRLEEQLAWRVEASEKSRRLGDLQTAWPSWSWAS</sequence>
<proteinExistence type="predicted"/>
<keyword evidence="4" id="KW-1185">Reference proteome</keyword>
<dbReference type="PANTHER" id="PTHR33112:SF10">
    <property type="entry name" value="TOL"/>
    <property type="match status" value="1"/>
</dbReference>
<dbReference type="EMBL" id="MU005626">
    <property type="protein sequence ID" value="KAF2677118.1"/>
    <property type="molecule type" value="Genomic_DNA"/>
</dbReference>
<accession>A0A6G1IGA0</accession>
<feature type="non-terminal residue" evidence="3">
    <location>
        <position position="1"/>
    </location>
</feature>
<dbReference type="Proteomes" id="UP000799291">
    <property type="component" value="Unassembled WGS sequence"/>
</dbReference>
<feature type="domain" description="Heterokaryon incompatibility" evidence="2">
    <location>
        <begin position="1"/>
        <end position="148"/>
    </location>
</feature>
<dbReference type="Pfam" id="PF06985">
    <property type="entry name" value="HET"/>
    <property type="match status" value="1"/>
</dbReference>
<feature type="region of interest" description="Disordered" evidence="1">
    <location>
        <begin position="92"/>
        <end position="112"/>
    </location>
</feature>
<feature type="compositionally biased region" description="Basic and acidic residues" evidence="1">
    <location>
        <begin position="101"/>
        <end position="112"/>
    </location>
</feature>
<evidence type="ECO:0000259" key="2">
    <source>
        <dbReference type="Pfam" id="PF06985"/>
    </source>
</evidence>
<gene>
    <name evidence="3" type="ORF">K458DRAFT_466869</name>
</gene>
<reference evidence="3" key="1">
    <citation type="journal article" date="2020" name="Stud. Mycol.">
        <title>101 Dothideomycetes genomes: a test case for predicting lifestyles and emergence of pathogens.</title>
        <authorList>
            <person name="Haridas S."/>
            <person name="Albert R."/>
            <person name="Binder M."/>
            <person name="Bloem J."/>
            <person name="Labutti K."/>
            <person name="Salamov A."/>
            <person name="Andreopoulos B."/>
            <person name="Baker S."/>
            <person name="Barry K."/>
            <person name="Bills G."/>
            <person name="Bluhm B."/>
            <person name="Cannon C."/>
            <person name="Castanera R."/>
            <person name="Culley D."/>
            <person name="Daum C."/>
            <person name="Ezra D."/>
            <person name="Gonzalez J."/>
            <person name="Henrissat B."/>
            <person name="Kuo A."/>
            <person name="Liang C."/>
            <person name="Lipzen A."/>
            <person name="Lutzoni F."/>
            <person name="Magnuson J."/>
            <person name="Mondo S."/>
            <person name="Nolan M."/>
            <person name="Ohm R."/>
            <person name="Pangilinan J."/>
            <person name="Park H.-J."/>
            <person name="Ramirez L."/>
            <person name="Alfaro M."/>
            <person name="Sun H."/>
            <person name="Tritt A."/>
            <person name="Yoshinaga Y."/>
            <person name="Zwiers L.-H."/>
            <person name="Turgeon B."/>
            <person name="Goodwin S."/>
            <person name="Spatafora J."/>
            <person name="Crous P."/>
            <person name="Grigoriev I."/>
        </authorList>
    </citation>
    <scope>NUCLEOTIDE SEQUENCE</scope>
    <source>
        <strain evidence="3">CBS 122367</strain>
    </source>
</reference>
<dbReference type="PANTHER" id="PTHR33112">
    <property type="entry name" value="DOMAIN PROTEIN, PUTATIVE-RELATED"/>
    <property type="match status" value="1"/>
</dbReference>
<protein>
    <submittedName>
        <fullName evidence="3">HET-domain-containing protein</fullName>
    </submittedName>
</protein>
<feature type="region of interest" description="Disordered" evidence="1">
    <location>
        <begin position="201"/>
        <end position="226"/>
    </location>
</feature>
<organism evidence="3 4">
    <name type="scientific">Lentithecium fluviatile CBS 122367</name>
    <dbReference type="NCBI Taxonomy" id="1168545"/>
    <lineage>
        <taxon>Eukaryota</taxon>
        <taxon>Fungi</taxon>
        <taxon>Dikarya</taxon>
        <taxon>Ascomycota</taxon>
        <taxon>Pezizomycotina</taxon>
        <taxon>Dothideomycetes</taxon>
        <taxon>Pleosporomycetidae</taxon>
        <taxon>Pleosporales</taxon>
        <taxon>Massarineae</taxon>
        <taxon>Lentitheciaceae</taxon>
        <taxon>Lentithecium</taxon>
    </lineage>
</organism>
<feature type="compositionally biased region" description="Polar residues" evidence="1">
    <location>
        <begin position="201"/>
        <end position="211"/>
    </location>
</feature>
<dbReference type="AlphaFoldDB" id="A0A6G1IGA0"/>
<dbReference type="OrthoDB" id="5362512at2759"/>
<evidence type="ECO:0000313" key="3">
    <source>
        <dbReference type="EMBL" id="KAF2677118.1"/>
    </source>
</evidence>
<dbReference type="InterPro" id="IPR010730">
    <property type="entry name" value="HET"/>
</dbReference>
<feature type="non-terminal residue" evidence="3">
    <location>
        <position position="310"/>
    </location>
</feature>
<name>A0A6G1IGA0_9PLEO</name>
<evidence type="ECO:0000256" key="1">
    <source>
        <dbReference type="SAM" id="MobiDB-lite"/>
    </source>
</evidence>